<proteinExistence type="predicted"/>
<evidence type="ECO:0000313" key="3">
    <source>
        <dbReference type="EMBL" id="KAK4273138.1"/>
    </source>
</evidence>
<reference evidence="3" key="1">
    <citation type="submission" date="2023-10" db="EMBL/GenBank/DDBJ databases">
        <title>Chromosome-level genome of the transformable northern wattle, Acacia crassicarpa.</title>
        <authorList>
            <person name="Massaro I."/>
            <person name="Sinha N.R."/>
            <person name="Poethig S."/>
            <person name="Leichty A.R."/>
        </authorList>
    </citation>
    <scope>NUCLEOTIDE SEQUENCE</scope>
    <source>
        <strain evidence="3">Acra3RX</strain>
        <tissue evidence="3">Leaf</tissue>
    </source>
</reference>
<accession>A0AAE1JP60</accession>
<protein>
    <recommendedName>
        <fullName evidence="5">Bifunctional inhibitor/plant lipid transfer protein/seed storage helical domain-containing protein</fullName>
    </recommendedName>
</protein>
<evidence type="ECO:0008006" key="5">
    <source>
        <dbReference type="Google" id="ProtNLM"/>
    </source>
</evidence>
<dbReference type="InterPro" id="IPR036312">
    <property type="entry name" value="Bifun_inhib/LTP/seed_sf"/>
</dbReference>
<feature type="compositionally biased region" description="Acidic residues" evidence="1">
    <location>
        <begin position="68"/>
        <end position="80"/>
    </location>
</feature>
<name>A0AAE1JP60_9FABA</name>
<evidence type="ECO:0000256" key="1">
    <source>
        <dbReference type="SAM" id="MobiDB-lite"/>
    </source>
</evidence>
<dbReference type="PANTHER" id="PTHR34377">
    <property type="entry name" value="TETRATRICOPEPTIDE REPEAT (TPR)-LIKE SUPERFAMILY PROTEIN"/>
    <property type="match status" value="1"/>
</dbReference>
<dbReference type="PANTHER" id="PTHR34377:SF3">
    <property type="entry name" value="TETRATRICOPEPTIDE REPEAT (TPR)-LIKE SUPERFAMILY PROTEIN"/>
    <property type="match status" value="1"/>
</dbReference>
<sequence>MERVKVINLITIVGVAFLALVPKMESMPVRVPTEPRPLCASQFALANYACARLPFTRGLPPSRPSPPDDGDDDDDDDGDDHDVLSQRQGHRHGLGHEYEYEHEHEHGHRHHRHHHTDQEEDCCRWVKQVDSQCVCEFLLRLPPFLVRPVHEYKVTLGDFCNATYYCGGPI</sequence>
<evidence type="ECO:0000256" key="2">
    <source>
        <dbReference type="SAM" id="Phobius"/>
    </source>
</evidence>
<keyword evidence="2" id="KW-0812">Transmembrane</keyword>
<dbReference type="EMBL" id="JAWXYG010000005">
    <property type="protein sequence ID" value="KAK4273138.1"/>
    <property type="molecule type" value="Genomic_DNA"/>
</dbReference>
<dbReference type="AlphaFoldDB" id="A0AAE1JP60"/>
<evidence type="ECO:0000313" key="4">
    <source>
        <dbReference type="Proteomes" id="UP001293593"/>
    </source>
</evidence>
<keyword evidence="2" id="KW-1133">Transmembrane helix</keyword>
<keyword evidence="4" id="KW-1185">Reference proteome</keyword>
<keyword evidence="2" id="KW-0472">Membrane</keyword>
<dbReference type="Proteomes" id="UP001293593">
    <property type="component" value="Unassembled WGS sequence"/>
</dbReference>
<comment type="caution">
    <text evidence="3">The sequence shown here is derived from an EMBL/GenBank/DDBJ whole genome shotgun (WGS) entry which is preliminary data.</text>
</comment>
<feature type="region of interest" description="Disordered" evidence="1">
    <location>
        <begin position="57"/>
        <end position="91"/>
    </location>
</feature>
<organism evidence="3 4">
    <name type="scientific">Acacia crassicarpa</name>
    <name type="common">northern wattle</name>
    <dbReference type="NCBI Taxonomy" id="499986"/>
    <lineage>
        <taxon>Eukaryota</taxon>
        <taxon>Viridiplantae</taxon>
        <taxon>Streptophyta</taxon>
        <taxon>Embryophyta</taxon>
        <taxon>Tracheophyta</taxon>
        <taxon>Spermatophyta</taxon>
        <taxon>Magnoliopsida</taxon>
        <taxon>eudicotyledons</taxon>
        <taxon>Gunneridae</taxon>
        <taxon>Pentapetalae</taxon>
        <taxon>rosids</taxon>
        <taxon>fabids</taxon>
        <taxon>Fabales</taxon>
        <taxon>Fabaceae</taxon>
        <taxon>Caesalpinioideae</taxon>
        <taxon>mimosoid clade</taxon>
        <taxon>Acacieae</taxon>
        <taxon>Acacia</taxon>
    </lineage>
</organism>
<dbReference type="SUPFAM" id="SSF47699">
    <property type="entry name" value="Bifunctional inhibitor/lipid-transfer protein/seed storage 2S albumin"/>
    <property type="match status" value="1"/>
</dbReference>
<gene>
    <name evidence="3" type="ORF">QN277_021594</name>
</gene>
<feature type="transmembrane region" description="Helical" evidence="2">
    <location>
        <begin position="6"/>
        <end position="22"/>
    </location>
</feature>